<dbReference type="EMBL" id="VTEU01000009">
    <property type="protein sequence ID" value="TYS55880.1"/>
    <property type="molecule type" value="Genomic_DNA"/>
</dbReference>
<reference evidence="2 4" key="2">
    <citation type="submission" date="2019-08" db="EMBL/GenBank/DDBJ databases">
        <title>Bacillus genomes from the desert of Cuatro Cienegas, Coahuila.</title>
        <authorList>
            <person name="Olmedo-Alvarez G."/>
        </authorList>
    </citation>
    <scope>NUCLEOTIDE SEQUENCE [LARGE SCALE GENOMIC DNA]</scope>
    <source>
        <strain evidence="2 4">CH88_3T</strain>
    </source>
</reference>
<dbReference type="KEGG" id="bhk:B4U37_13445"/>
<reference evidence="1 3" key="1">
    <citation type="submission" date="2017-04" db="EMBL/GenBank/DDBJ databases">
        <title>Complete Genome Sequence of the Bacillus horikoshii 20a strain from Cuatro Cienegas, Coahuila, Mexico.</title>
        <authorList>
            <person name="Zarza E."/>
            <person name="Alcaraz L.D."/>
            <person name="Aguilar-Salinas B."/>
            <person name="Islas A."/>
            <person name="Olmedo-Alvarez G."/>
        </authorList>
    </citation>
    <scope>NUCLEOTIDE SEQUENCE [LARGE SCALE GENOMIC DNA]</scope>
    <source>
        <strain evidence="1 3">20a</strain>
    </source>
</reference>
<evidence type="ECO:0008006" key="5">
    <source>
        <dbReference type="Google" id="ProtNLM"/>
    </source>
</evidence>
<dbReference type="RefSeq" id="WP_088018642.1">
    <property type="nucleotide sequence ID" value="NZ_CP085237.1"/>
</dbReference>
<organism evidence="2 4">
    <name type="scientific">Sutcliffiella horikoshii</name>
    <dbReference type="NCBI Taxonomy" id="79883"/>
    <lineage>
        <taxon>Bacteria</taxon>
        <taxon>Bacillati</taxon>
        <taxon>Bacillota</taxon>
        <taxon>Bacilli</taxon>
        <taxon>Bacillales</taxon>
        <taxon>Bacillaceae</taxon>
        <taxon>Sutcliffiella</taxon>
    </lineage>
</organism>
<evidence type="ECO:0000313" key="1">
    <source>
        <dbReference type="EMBL" id="ART76988.1"/>
    </source>
</evidence>
<dbReference type="Proteomes" id="UP000323393">
    <property type="component" value="Unassembled WGS sequence"/>
</dbReference>
<dbReference type="Proteomes" id="UP000195573">
    <property type="component" value="Chromosome"/>
</dbReference>
<protein>
    <recommendedName>
        <fullName evidence="5">Preprotein translocase subunit SecA</fullName>
    </recommendedName>
</protein>
<gene>
    <name evidence="1" type="ORF">B4U37_13445</name>
    <name evidence="2" type="ORF">FZC74_17630</name>
</gene>
<dbReference type="EMBL" id="CP020880">
    <property type="protein sequence ID" value="ART76988.1"/>
    <property type="molecule type" value="Genomic_DNA"/>
</dbReference>
<accession>A0A1Y0CNU2</accession>
<evidence type="ECO:0000313" key="3">
    <source>
        <dbReference type="Proteomes" id="UP000195573"/>
    </source>
</evidence>
<keyword evidence="3" id="KW-1185">Reference proteome</keyword>
<evidence type="ECO:0000313" key="2">
    <source>
        <dbReference type="EMBL" id="TYS55880.1"/>
    </source>
</evidence>
<dbReference type="AlphaFoldDB" id="A0A1Y0CNU2"/>
<proteinExistence type="predicted"/>
<sequence>MYFVYFMENKNVVLSQYRKEFPNVDEELRIKGRKGKVLSVTHVDDRHINVHVALEKVVKKGFVDLSKKKKK</sequence>
<evidence type="ECO:0000313" key="4">
    <source>
        <dbReference type="Proteomes" id="UP000323393"/>
    </source>
</evidence>
<name>A0A1Y0CNU2_9BACI</name>